<feature type="compositionally biased region" description="Low complexity" evidence="1">
    <location>
        <begin position="41"/>
        <end position="53"/>
    </location>
</feature>
<proteinExistence type="predicted"/>
<feature type="compositionally biased region" description="Low complexity" evidence="1">
    <location>
        <begin position="100"/>
        <end position="115"/>
    </location>
</feature>
<keyword evidence="3" id="KW-1185">Reference proteome</keyword>
<feature type="compositionally biased region" description="Pro residues" evidence="1">
    <location>
        <begin position="121"/>
        <end position="133"/>
    </location>
</feature>
<protein>
    <submittedName>
        <fullName evidence="2">Uncharacterized protein</fullName>
    </submittedName>
</protein>
<feature type="region of interest" description="Disordered" evidence="1">
    <location>
        <begin position="30"/>
        <end position="68"/>
    </location>
</feature>
<reference evidence="2" key="1">
    <citation type="submission" date="2009-08" db="EMBL/GenBank/DDBJ databases">
        <title>Annotation of Salpingoeca rosetta.</title>
        <authorList>
            <consortium name="The Broad Institute Genome Sequencing Platform"/>
            <person name="Russ C."/>
            <person name="Cuomo C."/>
            <person name="Burger G."/>
            <person name="Gray M.W."/>
            <person name="Holland P.W.H."/>
            <person name="King N."/>
            <person name="Lang F.B.F."/>
            <person name="Roger A.J."/>
            <person name="Ruiz-Trillo I."/>
            <person name="Young S.K."/>
            <person name="Zeng Q."/>
            <person name="Gargeya S."/>
            <person name="Alvarado L."/>
            <person name="Berlin A."/>
            <person name="Chapman S.B."/>
            <person name="Chen Z."/>
            <person name="Freedman E."/>
            <person name="Gellesch M."/>
            <person name="Goldberg J."/>
            <person name="Griggs A."/>
            <person name="Gujja S."/>
            <person name="Heilman E."/>
            <person name="Heiman D."/>
            <person name="Howarth C."/>
            <person name="Mehta T."/>
            <person name="Neiman D."/>
            <person name="Pearson M."/>
            <person name="Roberts A."/>
            <person name="Saif S."/>
            <person name="Shea T."/>
            <person name="Shenoy N."/>
            <person name="Sisk P."/>
            <person name="Stolte C."/>
            <person name="Sykes S."/>
            <person name="White J."/>
            <person name="Yandava C."/>
            <person name="Haas B."/>
            <person name="Nusbaum C."/>
            <person name="Birren B."/>
        </authorList>
    </citation>
    <scope>NUCLEOTIDE SEQUENCE [LARGE SCALE GENOMIC DNA]</scope>
    <source>
        <strain evidence="2">ATCC 50818</strain>
    </source>
</reference>
<dbReference type="GeneID" id="16067818"/>
<organism evidence="3">
    <name type="scientific">Salpingoeca rosetta (strain ATCC 50818 / BSB-021)</name>
    <dbReference type="NCBI Taxonomy" id="946362"/>
    <lineage>
        <taxon>Eukaryota</taxon>
        <taxon>Choanoflagellata</taxon>
        <taxon>Craspedida</taxon>
        <taxon>Salpingoecidae</taxon>
        <taxon>Salpingoeca</taxon>
    </lineage>
</organism>
<evidence type="ECO:0000313" key="3">
    <source>
        <dbReference type="Proteomes" id="UP000007799"/>
    </source>
</evidence>
<accession>F2TWB3</accession>
<dbReference type="RefSeq" id="XP_004998928.1">
    <property type="nucleotide sequence ID" value="XM_004998871.1"/>
</dbReference>
<dbReference type="EMBL" id="GL832955">
    <property type="protein sequence ID" value="EGD72359.1"/>
    <property type="molecule type" value="Genomic_DNA"/>
</dbReference>
<gene>
    <name evidence="2" type="ORF">PTSG_11581</name>
</gene>
<sequence length="520" mass="56658">MEQPWPDGFLDAFPPSLADLFQGDLQAPIPNAAFADSSDLPMMGGQPAQQGQPNVDGTDGTQGSPSLLAGEAEGLRFSLPYDVDDVDQLFMPSDQHLQQSLSDGSSVSSGRPFSSCEAPSPVTPTTPLIPPMTSPQQPTAQVQELAYMQPQQDRELAYTQPPQDQAPGFFMPQQDRELAYTQPPQDQAPGFFMPQQDRELAYTPTFTPQDQVYDDMSSTPSTPTSSTAWLSSPLSPASTTSSSSSEASPQAPFPPTVADLELAVLMAAPEGQVDLVAKLQAPPHNIRFSSEFLEIIPCLAWLSGEVLLVRAQQKNKDGHVSRKKRPADVEAGVNLRAVARFILHEITGFPSNADGSLVHSLAHLQSIFSELPPQYQLPAQPEVSRTPPVLDGPVEHVASLLAALASTEFVRRLQLLCDQLGCADKDNILRIMRFVAANRSPTQREKGTLQYILKQCNSKNEIQNIINYISGAQYNAIKRMVPKGVKRDPKYSQAVRRTRLAFGSPVDDTDVPSTKRAKQD</sequence>
<evidence type="ECO:0000256" key="1">
    <source>
        <dbReference type="SAM" id="MobiDB-lite"/>
    </source>
</evidence>
<dbReference type="AlphaFoldDB" id="F2TWB3"/>
<dbReference type="InParanoid" id="F2TWB3"/>
<dbReference type="KEGG" id="sre:PTSG_11581"/>
<dbReference type="Proteomes" id="UP000007799">
    <property type="component" value="Unassembled WGS sequence"/>
</dbReference>
<name>F2TWB3_SALR5</name>
<evidence type="ECO:0000313" key="2">
    <source>
        <dbReference type="EMBL" id="EGD72359.1"/>
    </source>
</evidence>
<feature type="compositionally biased region" description="Low complexity" evidence="1">
    <location>
        <begin position="217"/>
        <end position="250"/>
    </location>
</feature>
<feature type="region of interest" description="Disordered" evidence="1">
    <location>
        <begin position="95"/>
        <end position="170"/>
    </location>
</feature>
<feature type="region of interest" description="Disordered" evidence="1">
    <location>
        <begin position="208"/>
        <end position="254"/>
    </location>
</feature>